<dbReference type="PANTHER" id="PTHR10974:SF1">
    <property type="entry name" value="FI08016P-RELATED"/>
    <property type="match status" value="1"/>
</dbReference>
<dbReference type="AlphaFoldDB" id="A0A1R2CDG4"/>
<dbReference type="InterPro" id="IPR017850">
    <property type="entry name" value="Alkaline_phosphatase_core_sf"/>
</dbReference>
<dbReference type="OrthoDB" id="413313at2759"/>
<organism evidence="2 3">
    <name type="scientific">Stentor coeruleus</name>
    <dbReference type="NCBI Taxonomy" id="5963"/>
    <lineage>
        <taxon>Eukaryota</taxon>
        <taxon>Sar</taxon>
        <taxon>Alveolata</taxon>
        <taxon>Ciliophora</taxon>
        <taxon>Postciliodesmatophora</taxon>
        <taxon>Heterotrichea</taxon>
        <taxon>Heterotrichida</taxon>
        <taxon>Stentoridae</taxon>
        <taxon>Stentor</taxon>
    </lineage>
</organism>
<keyword evidence="1" id="KW-1133">Transmembrane helix</keyword>
<evidence type="ECO:0000256" key="1">
    <source>
        <dbReference type="SAM" id="Phobius"/>
    </source>
</evidence>
<feature type="transmembrane region" description="Helical" evidence="1">
    <location>
        <begin position="113"/>
        <end position="133"/>
    </location>
</feature>
<evidence type="ECO:0000313" key="2">
    <source>
        <dbReference type="EMBL" id="OMJ87057.1"/>
    </source>
</evidence>
<keyword evidence="1" id="KW-0472">Membrane</keyword>
<dbReference type="Pfam" id="PF02995">
    <property type="entry name" value="DUF229"/>
    <property type="match status" value="1"/>
</dbReference>
<protein>
    <submittedName>
        <fullName evidence="2">Uncharacterized protein</fullName>
    </submittedName>
</protein>
<dbReference type="PANTHER" id="PTHR10974">
    <property type="entry name" value="FI08016P-RELATED"/>
    <property type="match status" value="1"/>
</dbReference>
<keyword evidence="3" id="KW-1185">Reference proteome</keyword>
<dbReference type="SUPFAM" id="SSF53649">
    <property type="entry name" value="Alkaline phosphatase-like"/>
    <property type="match status" value="1"/>
</dbReference>
<comment type="caution">
    <text evidence="2">The sequence shown here is derived from an EMBL/GenBank/DDBJ whole genome shotgun (WGS) entry which is preliminary data.</text>
</comment>
<sequence>MGSKKSHFYLARLFRHTPRKSYIQMLIYLVLNLISSYLYHLSLEGGDVDYLASQAGYFSALIISSTILNIIVMALNFYTCTGWVKIMNFLLQVIILVLTLTQDLGTDLMNHGQYNLLVLIFILIPIILGFVIYKVCRFVKSMIQSWLKFILINVGIIVAGLVYVKFAIYYAEIGWYQGLGNTVLTAEWPMCTIENPGLPWPSMLPHRTLNFFTGSNSCSYRWDYSSLSENILQLKCPSEVTITEQPDYISMRNDMFVLTETGFEVYNDTKSLEKTYKVQGNSQLKISSEWFHASCEGYENYYIQNVRNDTVYKRLKSQNEKRSVKPMNLILFMMDTVSRQQFFRKMKEMSEYLEHLNSTGKYEVYQFFRIISNGFNTEYNTRAMYSGSQLRQDRRGRPYWDFFSGQGNVAAYINGFCEDWMSVFMKTKFKGMDHKVFYPWCHPEFHPYEKTFGNFAGPFSIVRRCINGKHVHSYIFEYIKEMWKNYTPYGKIVHVSFQEGHEGTGEVLRTLSPSMQEFFSLMENQNELENTVVILTSDHGSHMGPYFMSGEMGKFEQKLPLLIMMYPKWFIDKYPEFRKNLQENEQRLVSHYDTYWTLRHLATLKEFGGEIEENKQQESWHEEVWDCKKYKNYMEIAENFKYKSWRKGMKNLFIDILYERISQCFEYLQYTPEDRENITTVPLSSIRDYDDENGYYVGEVIKDLDAYYWFEDAYQDVNKNYLINGNGNRLTNYTEFIEEIKIKELKAWDEAKAPGQGRYLFGRSLLRYHDDRDCQESGIVNCVCKERDSIHDEFSKIG</sequence>
<dbReference type="InterPro" id="IPR004245">
    <property type="entry name" value="DUF229"/>
</dbReference>
<accession>A0A1R2CDG4</accession>
<evidence type="ECO:0000313" key="3">
    <source>
        <dbReference type="Proteomes" id="UP000187209"/>
    </source>
</evidence>
<feature type="transmembrane region" description="Helical" evidence="1">
    <location>
        <begin position="21"/>
        <end position="43"/>
    </location>
</feature>
<dbReference type="GO" id="GO:0005615">
    <property type="term" value="C:extracellular space"/>
    <property type="evidence" value="ECO:0007669"/>
    <property type="project" value="TreeGrafter"/>
</dbReference>
<gene>
    <name evidence="2" type="ORF">SteCoe_11298</name>
</gene>
<feature type="transmembrane region" description="Helical" evidence="1">
    <location>
        <begin position="55"/>
        <end position="75"/>
    </location>
</feature>
<dbReference type="Gene3D" id="3.40.720.10">
    <property type="entry name" value="Alkaline Phosphatase, subunit A"/>
    <property type="match status" value="1"/>
</dbReference>
<name>A0A1R2CDG4_9CILI</name>
<feature type="transmembrane region" description="Helical" evidence="1">
    <location>
        <begin position="82"/>
        <end position="101"/>
    </location>
</feature>
<feature type="transmembrane region" description="Helical" evidence="1">
    <location>
        <begin position="145"/>
        <end position="164"/>
    </location>
</feature>
<reference evidence="2 3" key="1">
    <citation type="submission" date="2016-11" db="EMBL/GenBank/DDBJ databases">
        <title>The macronuclear genome of Stentor coeruleus: a giant cell with tiny introns.</title>
        <authorList>
            <person name="Slabodnick M."/>
            <person name="Ruby J.G."/>
            <person name="Reiff S.B."/>
            <person name="Swart E.C."/>
            <person name="Gosai S."/>
            <person name="Prabakaran S."/>
            <person name="Witkowska E."/>
            <person name="Larue G.E."/>
            <person name="Fisher S."/>
            <person name="Freeman R.M."/>
            <person name="Gunawardena J."/>
            <person name="Chu W."/>
            <person name="Stover N.A."/>
            <person name="Gregory B.D."/>
            <person name="Nowacki M."/>
            <person name="Derisi J."/>
            <person name="Roy S.W."/>
            <person name="Marshall W.F."/>
            <person name="Sood P."/>
        </authorList>
    </citation>
    <scope>NUCLEOTIDE SEQUENCE [LARGE SCALE GENOMIC DNA]</scope>
    <source>
        <strain evidence="2">WM001</strain>
    </source>
</reference>
<keyword evidence="1" id="KW-0812">Transmembrane</keyword>
<dbReference type="Proteomes" id="UP000187209">
    <property type="component" value="Unassembled WGS sequence"/>
</dbReference>
<proteinExistence type="predicted"/>
<dbReference type="EMBL" id="MPUH01000187">
    <property type="protein sequence ID" value="OMJ87057.1"/>
    <property type="molecule type" value="Genomic_DNA"/>
</dbReference>